<keyword evidence="2" id="KW-0520">NAD</keyword>
<gene>
    <name evidence="4" type="ORF">R6G80_01545</name>
</gene>
<sequence length="297" mass="32468">MDTLNVALHPFWDFDITVPGVNIIRWDLEGETPAPLDIIVTGHWTPRNGIDIADKAGAHLLQIGSIGFDMLPEPPAGIQVANAKTVHETATAEMALTMLLAVFREIPRMVRDADEGRWDCFYSQGLADQKVMLLGVGGVGDEIARRLEPFEVELTRVASREREDARGHVYSLAQGMELLGQQDAVIVVLPANEHTVGVIDDGFLSAMKDNAVLLNIGRGKLADPQALVKHSTRLRLALDVTDPEPLAVDDPLWKGAELITSHNGGNTRALHQRMKNLVERQIVHALAGEPFENIVLG</sequence>
<comment type="caution">
    <text evidence="4">The sequence shown here is derived from an EMBL/GenBank/DDBJ whole genome shotgun (WGS) entry which is preliminary data.</text>
</comment>
<dbReference type="InterPro" id="IPR050223">
    <property type="entry name" value="D-isomer_2-hydroxyacid_DH"/>
</dbReference>
<evidence type="ECO:0000313" key="4">
    <source>
        <dbReference type="EMBL" id="MDY5154412.1"/>
    </source>
</evidence>
<dbReference type="GO" id="GO:0016618">
    <property type="term" value="F:hydroxypyruvate reductase [NAD(P)H] activity"/>
    <property type="evidence" value="ECO:0007669"/>
    <property type="project" value="TreeGrafter"/>
</dbReference>
<dbReference type="AlphaFoldDB" id="A0AAW9HNW7"/>
<dbReference type="SUPFAM" id="SSF51735">
    <property type="entry name" value="NAD(P)-binding Rossmann-fold domains"/>
    <property type="match status" value="1"/>
</dbReference>
<evidence type="ECO:0000259" key="3">
    <source>
        <dbReference type="Pfam" id="PF02826"/>
    </source>
</evidence>
<reference evidence="4" key="1">
    <citation type="submission" date="2023-10" db="EMBL/GenBank/DDBJ databases">
        <title>Whole Genome based description of the genera Actinobaculum and Actinotignum reveals a complex phylogenetic relationship within the species included in the genus Actinotignum.</title>
        <authorList>
            <person name="Jensen C.S."/>
            <person name="Dargis R."/>
            <person name="Kemp M."/>
            <person name="Christensen J.J."/>
        </authorList>
    </citation>
    <scope>NUCLEOTIDE SEQUENCE</scope>
    <source>
        <strain evidence="4">SLA_B511</strain>
    </source>
</reference>
<dbReference type="GO" id="GO:0030267">
    <property type="term" value="F:glyoxylate reductase (NADPH) activity"/>
    <property type="evidence" value="ECO:0007669"/>
    <property type="project" value="TreeGrafter"/>
</dbReference>
<organism evidence="4 5">
    <name type="scientific">Actinotignum urinale</name>
    <dbReference type="NCBI Taxonomy" id="190146"/>
    <lineage>
        <taxon>Bacteria</taxon>
        <taxon>Bacillati</taxon>
        <taxon>Actinomycetota</taxon>
        <taxon>Actinomycetes</taxon>
        <taxon>Actinomycetales</taxon>
        <taxon>Actinomycetaceae</taxon>
        <taxon>Actinotignum</taxon>
    </lineage>
</organism>
<dbReference type="PANTHER" id="PTHR10996:SF178">
    <property type="entry name" value="2-HYDROXYACID DEHYDROGENASE YGL185C-RELATED"/>
    <property type="match status" value="1"/>
</dbReference>
<dbReference type="PANTHER" id="PTHR10996">
    <property type="entry name" value="2-HYDROXYACID DEHYDROGENASE-RELATED"/>
    <property type="match status" value="1"/>
</dbReference>
<dbReference type="EMBL" id="JAWNGC010000001">
    <property type="protein sequence ID" value="MDY5154412.1"/>
    <property type="molecule type" value="Genomic_DNA"/>
</dbReference>
<feature type="domain" description="D-isomer specific 2-hydroxyacid dehydrogenase NAD-binding" evidence="3">
    <location>
        <begin position="96"/>
        <end position="263"/>
    </location>
</feature>
<protein>
    <submittedName>
        <fullName evidence="4">NAD(P)-dependent oxidoreductase</fullName>
    </submittedName>
</protein>
<dbReference type="Proteomes" id="UP001281731">
    <property type="component" value="Unassembled WGS sequence"/>
</dbReference>
<accession>A0AAW9HNW7</accession>
<dbReference type="Gene3D" id="3.40.50.720">
    <property type="entry name" value="NAD(P)-binding Rossmann-like Domain"/>
    <property type="match status" value="2"/>
</dbReference>
<dbReference type="InterPro" id="IPR006140">
    <property type="entry name" value="D-isomer_DH_NAD-bd"/>
</dbReference>
<keyword evidence="1" id="KW-0560">Oxidoreductase</keyword>
<evidence type="ECO:0000313" key="5">
    <source>
        <dbReference type="Proteomes" id="UP001281731"/>
    </source>
</evidence>
<dbReference type="Pfam" id="PF02826">
    <property type="entry name" value="2-Hacid_dh_C"/>
    <property type="match status" value="1"/>
</dbReference>
<dbReference type="GO" id="GO:0005829">
    <property type="term" value="C:cytosol"/>
    <property type="evidence" value="ECO:0007669"/>
    <property type="project" value="TreeGrafter"/>
</dbReference>
<evidence type="ECO:0000256" key="2">
    <source>
        <dbReference type="ARBA" id="ARBA00023027"/>
    </source>
</evidence>
<dbReference type="InterPro" id="IPR036291">
    <property type="entry name" value="NAD(P)-bd_dom_sf"/>
</dbReference>
<evidence type="ECO:0000256" key="1">
    <source>
        <dbReference type="ARBA" id="ARBA00023002"/>
    </source>
</evidence>
<proteinExistence type="predicted"/>
<dbReference type="GO" id="GO:0051287">
    <property type="term" value="F:NAD binding"/>
    <property type="evidence" value="ECO:0007669"/>
    <property type="project" value="InterPro"/>
</dbReference>
<dbReference type="RefSeq" id="WP_320756265.1">
    <property type="nucleotide sequence ID" value="NZ_JAWNGC010000001.1"/>
</dbReference>
<dbReference type="SUPFAM" id="SSF52283">
    <property type="entry name" value="Formate/glycerate dehydrogenase catalytic domain-like"/>
    <property type="match status" value="1"/>
</dbReference>
<name>A0AAW9HNW7_9ACTO</name>